<protein>
    <submittedName>
        <fullName evidence="2">DUF411 domain-containing protein</fullName>
    </submittedName>
</protein>
<proteinExistence type="predicted"/>
<dbReference type="RefSeq" id="WP_193780319.1">
    <property type="nucleotide sequence ID" value="NZ_JADDOJ010000031.1"/>
</dbReference>
<reference evidence="2 3" key="1">
    <citation type="submission" date="2020-10" db="EMBL/GenBank/DDBJ databases">
        <title>Draft genome of Ramlibacter aquaticus LMG 30558.</title>
        <authorList>
            <person name="Props R."/>
        </authorList>
    </citation>
    <scope>NUCLEOTIDE SEQUENCE [LARGE SCALE GENOMIC DNA]</scope>
    <source>
        <strain evidence="2 3">LMG 30558</strain>
    </source>
</reference>
<dbReference type="Pfam" id="PF04214">
    <property type="entry name" value="DUF411"/>
    <property type="match status" value="1"/>
</dbReference>
<feature type="chain" id="PRO_5047407227" evidence="1">
    <location>
        <begin position="25"/>
        <end position="153"/>
    </location>
</feature>
<evidence type="ECO:0000313" key="2">
    <source>
        <dbReference type="EMBL" id="MBE7940779.1"/>
    </source>
</evidence>
<dbReference type="EMBL" id="JADDOJ010000031">
    <property type="protein sequence ID" value="MBE7940779.1"/>
    <property type="molecule type" value="Genomic_DNA"/>
</dbReference>
<keyword evidence="1" id="KW-0732">Signal</keyword>
<comment type="caution">
    <text evidence="2">The sequence shown here is derived from an EMBL/GenBank/DDBJ whole genome shotgun (WGS) entry which is preliminary data.</text>
</comment>
<dbReference type="InterPro" id="IPR007332">
    <property type="entry name" value="DUF411"/>
</dbReference>
<evidence type="ECO:0000313" key="3">
    <source>
        <dbReference type="Proteomes" id="UP000715965"/>
    </source>
</evidence>
<sequence length="153" mass="15977">MIKRRNFLALAAVLGPLASVSARAAVGLPAVEVFKNPYCSCCEAWVSHLKAAGFAVKVNLVEDTAPVRRRAGIPERLGSCHTALVAGYALEGHVPAADVKRLLAERPDAAGLAVPGMPVGAPGMEAGARKDPFDVLLVDRRGQATVFASHNKA</sequence>
<organism evidence="2 3">
    <name type="scientific">Ramlibacter aquaticus</name>
    <dbReference type="NCBI Taxonomy" id="2780094"/>
    <lineage>
        <taxon>Bacteria</taxon>
        <taxon>Pseudomonadati</taxon>
        <taxon>Pseudomonadota</taxon>
        <taxon>Betaproteobacteria</taxon>
        <taxon>Burkholderiales</taxon>
        <taxon>Comamonadaceae</taxon>
        <taxon>Ramlibacter</taxon>
    </lineage>
</organism>
<gene>
    <name evidence="2" type="ORF">IM725_09380</name>
</gene>
<accession>A0ABR9SEJ8</accession>
<evidence type="ECO:0000256" key="1">
    <source>
        <dbReference type="SAM" id="SignalP"/>
    </source>
</evidence>
<feature type="signal peptide" evidence="1">
    <location>
        <begin position="1"/>
        <end position="24"/>
    </location>
</feature>
<keyword evidence="3" id="KW-1185">Reference proteome</keyword>
<dbReference type="Proteomes" id="UP000715965">
    <property type="component" value="Unassembled WGS sequence"/>
</dbReference>
<name>A0ABR9SEJ8_9BURK</name>